<comment type="caution">
    <text evidence="2">The sequence shown here is derived from an EMBL/GenBank/DDBJ whole genome shotgun (WGS) entry which is preliminary data.</text>
</comment>
<feature type="transmembrane region" description="Helical" evidence="1">
    <location>
        <begin position="104"/>
        <end position="127"/>
    </location>
</feature>
<keyword evidence="1" id="KW-0812">Transmembrane</keyword>
<keyword evidence="1" id="KW-0472">Membrane</keyword>
<dbReference type="Proteomes" id="UP000608754">
    <property type="component" value="Unassembled WGS sequence"/>
</dbReference>
<dbReference type="RefSeq" id="WP_194182869.1">
    <property type="nucleotide sequence ID" value="NZ_JADGIK010000004.1"/>
</dbReference>
<sequence length="129" mass="14908">MKQKLLELLTAKYLGKGTHKDTLARLAAAYSLQCTTEEEAQALVNKLTDEQVTDFEKEYRSEVDSKLFDSIIKVNLQQNKTERSEQLIDSIKKESDKETNGIQFGTYLTCFGVLCFILALIWLWFYLKK</sequence>
<keyword evidence="1" id="KW-1133">Transmembrane helix</keyword>
<keyword evidence="3" id="KW-1185">Reference proteome</keyword>
<evidence type="ECO:0000313" key="3">
    <source>
        <dbReference type="Proteomes" id="UP000608754"/>
    </source>
</evidence>
<name>A0A8J7KAB9_9FLAO</name>
<gene>
    <name evidence="2" type="ORF">IM532_07675</name>
</gene>
<protein>
    <submittedName>
        <fullName evidence="2">Uncharacterized protein</fullName>
    </submittedName>
</protein>
<proteinExistence type="predicted"/>
<evidence type="ECO:0000313" key="2">
    <source>
        <dbReference type="EMBL" id="MBF0597325.1"/>
    </source>
</evidence>
<dbReference type="EMBL" id="JADGIK010000004">
    <property type="protein sequence ID" value="MBF0597325.1"/>
    <property type="molecule type" value="Genomic_DNA"/>
</dbReference>
<accession>A0A8J7KAB9</accession>
<dbReference type="AlphaFoldDB" id="A0A8J7KAB9"/>
<evidence type="ECO:0000256" key="1">
    <source>
        <dbReference type="SAM" id="Phobius"/>
    </source>
</evidence>
<reference evidence="2" key="1">
    <citation type="submission" date="2020-10" db="EMBL/GenBank/DDBJ databases">
        <authorList>
            <person name="Lu T."/>
            <person name="Wang Q."/>
            <person name="Han X."/>
        </authorList>
    </citation>
    <scope>NUCLEOTIDE SEQUENCE</scope>
    <source>
        <strain evidence="2">WQ 117</strain>
    </source>
</reference>
<organism evidence="2 3">
    <name type="scientific">Faecalibacter rhinopitheci</name>
    <dbReference type="NCBI Taxonomy" id="2779678"/>
    <lineage>
        <taxon>Bacteria</taxon>
        <taxon>Pseudomonadati</taxon>
        <taxon>Bacteroidota</taxon>
        <taxon>Flavobacteriia</taxon>
        <taxon>Flavobacteriales</taxon>
        <taxon>Weeksellaceae</taxon>
        <taxon>Faecalibacter</taxon>
    </lineage>
</organism>